<accession>A0AA35KDT7</accession>
<proteinExistence type="predicted"/>
<name>A0AA35KDT7_9SAUR</name>
<dbReference type="AlphaFoldDB" id="A0AA35KDT7"/>
<evidence type="ECO:0000313" key="2">
    <source>
        <dbReference type="Proteomes" id="UP001178461"/>
    </source>
</evidence>
<gene>
    <name evidence="1" type="ORF">PODLI_1B032767</name>
</gene>
<protein>
    <submittedName>
        <fullName evidence="1">Uncharacterized protein</fullName>
    </submittedName>
</protein>
<reference evidence="1" key="1">
    <citation type="submission" date="2022-12" db="EMBL/GenBank/DDBJ databases">
        <authorList>
            <person name="Alioto T."/>
            <person name="Alioto T."/>
            <person name="Gomez Garrido J."/>
        </authorList>
    </citation>
    <scope>NUCLEOTIDE SEQUENCE</scope>
</reference>
<organism evidence="1 2">
    <name type="scientific">Podarcis lilfordi</name>
    <name type="common">Lilford's wall lizard</name>
    <dbReference type="NCBI Taxonomy" id="74358"/>
    <lineage>
        <taxon>Eukaryota</taxon>
        <taxon>Metazoa</taxon>
        <taxon>Chordata</taxon>
        <taxon>Craniata</taxon>
        <taxon>Vertebrata</taxon>
        <taxon>Euteleostomi</taxon>
        <taxon>Lepidosauria</taxon>
        <taxon>Squamata</taxon>
        <taxon>Bifurcata</taxon>
        <taxon>Unidentata</taxon>
        <taxon>Episquamata</taxon>
        <taxon>Laterata</taxon>
        <taxon>Lacertibaenia</taxon>
        <taxon>Lacertidae</taxon>
        <taxon>Podarcis</taxon>
    </lineage>
</organism>
<sequence length="99" mass="11572">MQWFQPPQKDIFRRRKGQGVPRLWSGGHQYPVNFIQKTESDVSSRPEAKLGNGLLLWLSLIRSLKLNLFQGFISKRSKIPEQEVMQVQFFVYSMPSKTC</sequence>
<dbReference type="EMBL" id="OX395131">
    <property type="protein sequence ID" value="CAI5776481.1"/>
    <property type="molecule type" value="Genomic_DNA"/>
</dbReference>
<evidence type="ECO:0000313" key="1">
    <source>
        <dbReference type="EMBL" id="CAI5776481.1"/>
    </source>
</evidence>
<keyword evidence="2" id="KW-1185">Reference proteome</keyword>
<dbReference type="Proteomes" id="UP001178461">
    <property type="component" value="Chromosome 6"/>
</dbReference>